<reference evidence="3" key="1">
    <citation type="journal article" date="2020" name="Stud. Mycol.">
        <title>101 Dothideomycetes genomes: a test case for predicting lifestyles and emergence of pathogens.</title>
        <authorList>
            <person name="Haridas S."/>
            <person name="Albert R."/>
            <person name="Binder M."/>
            <person name="Bloem J."/>
            <person name="Labutti K."/>
            <person name="Salamov A."/>
            <person name="Andreopoulos B."/>
            <person name="Baker S."/>
            <person name="Barry K."/>
            <person name="Bills G."/>
            <person name="Bluhm B."/>
            <person name="Cannon C."/>
            <person name="Castanera R."/>
            <person name="Culley D."/>
            <person name="Daum C."/>
            <person name="Ezra D."/>
            <person name="Gonzalez J."/>
            <person name="Henrissat B."/>
            <person name="Kuo A."/>
            <person name="Liang C."/>
            <person name="Lipzen A."/>
            <person name="Lutzoni F."/>
            <person name="Magnuson J."/>
            <person name="Mondo S."/>
            <person name="Nolan M."/>
            <person name="Ohm R."/>
            <person name="Pangilinan J."/>
            <person name="Park H.-J."/>
            <person name="Ramirez L."/>
            <person name="Alfaro M."/>
            <person name="Sun H."/>
            <person name="Tritt A."/>
            <person name="Yoshinaga Y."/>
            <person name="Zwiers L.-H."/>
            <person name="Turgeon B."/>
            <person name="Goodwin S."/>
            <person name="Spatafora J."/>
            <person name="Crous P."/>
            <person name="Grigoriev I."/>
        </authorList>
    </citation>
    <scope>NUCLEOTIDE SEQUENCE</scope>
    <source>
        <strain evidence="3">CBS 123094</strain>
    </source>
</reference>
<feature type="chain" id="PRO_5025614249" description="Extracellular membrane protein CFEM domain-containing protein" evidence="2">
    <location>
        <begin position="20"/>
        <end position="754"/>
    </location>
</feature>
<dbReference type="EMBL" id="ML977566">
    <property type="protein sequence ID" value="KAF2004755.1"/>
    <property type="molecule type" value="Genomic_DNA"/>
</dbReference>
<feature type="transmembrane region" description="Helical" evidence="1">
    <location>
        <begin position="501"/>
        <end position="522"/>
    </location>
</feature>
<name>A0A6A5X090_9PLEO</name>
<keyword evidence="1" id="KW-0472">Membrane</keyword>
<protein>
    <recommendedName>
        <fullName evidence="5">Extracellular membrane protein CFEM domain-containing protein</fullName>
    </recommendedName>
</protein>
<dbReference type="AlphaFoldDB" id="A0A6A5X090"/>
<evidence type="ECO:0000256" key="1">
    <source>
        <dbReference type="SAM" id="Phobius"/>
    </source>
</evidence>
<feature type="transmembrane region" description="Helical" evidence="1">
    <location>
        <begin position="430"/>
        <end position="447"/>
    </location>
</feature>
<keyword evidence="1" id="KW-1133">Transmembrane helix</keyword>
<feature type="signal peptide" evidence="2">
    <location>
        <begin position="1"/>
        <end position="19"/>
    </location>
</feature>
<proteinExistence type="predicted"/>
<feature type="transmembrane region" description="Helical" evidence="1">
    <location>
        <begin position="582"/>
        <end position="604"/>
    </location>
</feature>
<accession>A0A6A5X090</accession>
<organism evidence="3 4">
    <name type="scientific">Amniculicola lignicola CBS 123094</name>
    <dbReference type="NCBI Taxonomy" id="1392246"/>
    <lineage>
        <taxon>Eukaryota</taxon>
        <taxon>Fungi</taxon>
        <taxon>Dikarya</taxon>
        <taxon>Ascomycota</taxon>
        <taxon>Pezizomycotina</taxon>
        <taxon>Dothideomycetes</taxon>
        <taxon>Pleosporomycetidae</taxon>
        <taxon>Pleosporales</taxon>
        <taxon>Amniculicolaceae</taxon>
        <taxon>Amniculicola</taxon>
    </lineage>
</organism>
<feature type="transmembrane region" description="Helical" evidence="1">
    <location>
        <begin position="468"/>
        <end position="489"/>
    </location>
</feature>
<gene>
    <name evidence="3" type="ORF">P154DRAFT_484831</name>
</gene>
<feature type="transmembrane region" description="Helical" evidence="1">
    <location>
        <begin position="731"/>
        <end position="749"/>
    </location>
</feature>
<sequence>MMKVFTICVLLLTAARGSAITTGIAHASTGVDSDDADIILTPQVNRGGWVNPEDLTSMPQCIAQQDTSAWLSAMSKCTSKRCTNHFGVICTHHQWLTQLSCLSAAFSPDVLKGYLPYCGRSVLAKAQLYQWVRRITGRTWLVEVGDANELHNLRPASLFEGYATLDVVDRAPSCLATSVSAASMEHFSQLLASCQFTGTTEHTGNAKRPWEYSESHRSMIALDFETAGYDLTGQDARGGNYRDYFDKACFCKLFSVDWTSEPCLGRWQLDVTKERMWMHATCGLKSLPQNWADNLQTTGKAFIPTEDWHWPTCVVDMPDSVIDLSDQCATDACGHDSNGYCEVTSVVDRSCFCRKINYESCGGLCHVFEARIEYVNWLQDLCGDLPDWNGLPDDWRHLAGPRPLDMIPWGWIPSSLNSSSEKCAPNAGKLGSIALVNVASIIAAFFGQELGNSWIFRHSLGHLPLKTWFSTGLIIVALQLLAYWLTALVVQETPGYESIPVIQFILLWCTMPRLTWIRSFFINVEDFKANRASAAASQLFAEMILQFVSSYYMIWTIAYGRAHGFYFGTLAGAEKEWSAQKMYYGALLWIVIMIMAPIPLIRIVRINRSSGRGIPELPKLLKSGKTTSSLPEELMTQFNELCHWLGEKFVLPWMDTSSSMETTPLRGCNDGLPKHYGTLHTTNEPNRASHQAFIKLYAVTGTFMFLLWIAQCIFWLGFIDLSDQLFCPSNLDVITAIWIAASLAITGMGSHRFT</sequence>
<keyword evidence="4" id="KW-1185">Reference proteome</keyword>
<feature type="transmembrane region" description="Helical" evidence="1">
    <location>
        <begin position="696"/>
        <end position="719"/>
    </location>
</feature>
<evidence type="ECO:0000313" key="3">
    <source>
        <dbReference type="EMBL" id="KAF2004755.1"/>
    </source>
</evidence>
<feature type="transmembrane region" description="Helical" evidence="1">
    <location>
        <begin position="543"/>
        <end position="562"/>
    </location>
</feature>
<dbReference type="OrthoDB" id="3525430at2759"/>
<keyword evidence="2" id="KW-0732">Signal</keyword>
<evidence type="ECO:0000256" key="2">
    <source>
        <dbReference type="SAM" id="SignalP"/>
    </source>
</evidence>
<evidence type="ECO:0000313" key="4">
    <source>
        <dbReference type="Proteomes" id="UP000799779"/>
    </source>
</evidence>
<keyword evidence="1" id="KW-0812">Transmembrane</keyword>
<evidence type="ECO:0008006" key="5">
    <source>
        <dbReference type="Google" id="ProtNLM"/>
    </source>
</evidence>
<dbReference type="Proteomes" id="UP000799779">
    <property type="component" value="Unassembled WGS sequence"/>
</dbReference>